<name>A0A2S1GTD5_9CAUD</name>
<dbReference type="RefSeq" id="YP_009801147.1">
    <property type="nucleotide sequence ID" value="NC_047964.1"/>
</dbReference>
<dbReference type="Proteomes" id="UP000246538">
    <property type="component" value="Segment"/>
</dbReference>
<evidence type="ECO:0000313" key="2">
    <source>
        <dbReference type="Proteomes" id="UP000246538"/>
    </source>
</evidence>
<dbReference type="Pfam" id="PF26212">
    <property type="entry name" value="Phage_T7_Gp15"/>
    <property type="match status" value="1"/>
</dbReference>
<evidence type="ECO:0000313" key="1">
    <source>
        <dbReference type="EMBL" id="AWD92658.1"/>
    </source>
</evidence>
<dbReference type="EMBL" id="MH059639">
    <property type="protein sequence ID" value="AWD92658.1"/>
    <property type="molecule type" value="Genomic_DNA"/>
</dbReference>
<reference evidence="2" key="1">
    <citation type="submission" date="2018-03" db="EMBL/GenBank/DDBJ databases">
        <title>Phage therapy in agriculture - a green tech approach to combat plant pathogenic bacteria.</title>
        <authorList>
            <person name="Carstens A.B."/>
            <person name="Djurhuus A.M."/>
            <person name="Hansen L.H."/>
        </authorList>
    </citation>
    <scope>NUCLEOTIDE SEQUENCE [LARGE SCALE GENOMIC DNA]</scope>
</reference>
<accession>A0A2S1GTD5</accession>
<protein>
    <submittedName>
        <fullName evidence="1">Internal virion protein C</fullName>
    </submittedName>
</protein>
<dbReference type="KEGG" id="vg:54991656"/>
<sequence>MANSIEGALGANQVQGVSRLRGGASITYQPVQVAADNSKVNKLAQWSQNMQTLAKIGESAYMKYDANQKQKADERSNEIIRKFTPEQRRQAIKDGTLLYKDDPYAMQALKEKTGRNAAFLIDDDVSQKIQQGHFRTRQEMETYRQEQLTKGSKEYAEEFGIDEADEFFQKGFNSDITQRNISLYGAHDNFMSERYKQGNTVQSKVELDSILSDPSVLRNEHAGAMFNGYIQTNLKSGAIYSDDQANTVIRQSLGDVVNREGGRAFLDSLENQKVTLNGTTSTYRQLIGDDAWTNLQTKASQSEYQLNAKRSENLQVSIGEAINQDDPAKGMEMLQALKAENNKYQVGDEMTPQRQMLIQAETQLQDRVRQDTQQRNKQLVKAAQDDNKYLIMDQQFSKRLGGAYVPTDYKNMPANDATGEWSYQDAVNYANKKITQIDQMNIPDEQKDRMKMQYLRADADNGPFRQIFGTQVADAQKEWGAAVINGSLPTQGTPALDSLRRVMKADPSLVASLYPEQADLFNTMDMMDNMGVSPQVIIDADRQARTQTKDMRFESDKNWQDLKNNSKAPELSRIPTSLDGAARKIYDSTLMRTGNQDLAQQQTTKFLKENTVTFTADVDGDAIGVIPRNMLTVTSDPDSYKQGQEIIDRAAKQIAQANPWITNKQLTVYQQGKSIYLMDTTGQISVRYDQDTLQRVYADEQQRASQKATDEALRKANERAPISQVGKAREAAAKRVRAKRASVPKFIYGRKEDE</sequence>
<proteinExistence type="predicted"/>
<dbReference type="GeneID" id="54991656"/>
<organism evidence="1 2">
    <name type="scientific">Dickeya phage Ninurta</name>
    <dbReference type="NCBI Taxonomy" id="2163631"/>
    <lineage>
        <taxon>Viruses</taxon>
        <taxon>Duplodnaviria</taxon>
        <taxon>Heunggongvirae</taxon>
        <taxon>Uroviricota</taxon>
        <taxon>Caudoviricetes</taxon>
        <taxon>Autographivirales</taxon>
        <taxon>Autotranscriptaviridae</taxon>
        <taxon>Studiervirinae</taxon>
        <taxon>Ningirsuvirus</taxon>
        <taxon>Ningirsuvirus ninurta</taxon>
    </lineage>
</organism>
<keyword evidence="2" id="KW-1185">Reference proteome</keyword>
<dbReference type="InterPro" id="IPR038993">
    <property type="entry name" value="Gp15"/>
</dbReference>